<dbReference type="RefSeq" id="WP_213127193.1">
    <property type="nucleotide sequence ID" value="NZ_JAGYPG010000006.1"/>
</dbReference>
<keyword evidence="3" id="KW-1185">Reference proteome</keyword>
<gene>
    <name evidence="2" type="ORF">KHA97_23270</name>
</gene>
<feature type="transmembrane region" description="Helical" evidence="1">
    <location>
        <begin position="115"/>
        <end position="135"/>
    </location>
</feature>
<feature type="transmembrane region" description="Helical" evidence="1">
    <location>
        <begin position="48"/>
        <end position="72"/>
    </location>
</feature>
<keyword evidence="1" id="KW-0472">Membrane</keyword>
<evidence type="ECO:0000313" key="3">
    <source>
        <dbReference type="Proteomes" id="UP000681414"/>
    </source>
</evidence>
<proteinExistence type="predicted"/>
<dbReference type="Pfam" id="PF14089">
    <property type="entry name" value="KbaA"/>
    <property type="match status" value="1"/>
</dbReference>
<evidence type="ECO:0000313" key="2">
    <source>
        <dbReference type="EMBL" id="MBS4197963.1"/>
    </source>
</evidence>
<comment type="caution">
    <text evidence="2">The sequence shown here is derived from an EMBL/GenBank/DDBJ whole genome shotgun (WGS) entry which is preliminary data.</text>
</comment>
<dbReference type="PIRSF" id="PIRSF029886">
    <property type="entry name" value="KBAA"/>
    <property type="match status" value="1"/>
</dbReference>
<protein>
    <submittedName>
        <fullName evidence="2">KinB-signaling pathway activation protein</fullName>
    </submittedName>
</protein>
<dbReference type="EMBL" id="JAGYPG010000006">
    <property type="protein sequence ID" value="MBS4197963.1"/>
    <property type="molecule type" value="Genomic_DNA"/>
</dbReference>
<organism evidence="2 3">
    <name type="scientific">Lederbergia citri</name>
    <dbReference type="NCBI Taxonomy" id="2833580"/>
    <lineage>
        <taxon>Bacteria</taxon>
        <taxon>Bacillati</taxon>
        <taxon>Bacillota</taxon>
        <taxon>Bacilli</taxon>
        <taxon>Bacillales</taxon>
        <taxon>Bacillaceae</taxon>
        <taxon>Lederbergia</taxon>
    </lineage>
</organism>
<dbReference type="SMART" id="SM01251">
    <property type="entry name" value="KbaA"/>
    <property type="match status" value="1"/>
</dbReference>
<feature type="transmembrane region" description="Helical" evidence="1">
    <location>
        <begin position="170"/>
        <end position="188"/>
    </location>
</feature>
<dbReference type="InterPro" id="IPR024164">
    <property type="entry name" value="KinB-signalling_activ"/>
</dbReference>
<feature type="transmembrane region" description="Helical" evidence="1">
    <location>
        <begin position="84"/>
        <end position="103"/>
    </location>
</feature>
<dbReference type="Proteomes" id="UP000681414">
    <property type="component" value="Unassembled WGS sequence"/>
</dbReference>
<keyword evidence="1" id="KW-0812">Transmembrane</keyword>
<dbReference type="GO" id="GO:0045881">
    <property type="term" value="P:positive regulation of sporulation resulting in formation of a cellular spore"/>
    <property type="evidence" value="ECO:0007669"/>
    <property type="project" value="InterPro"/>
</dbReference>
<reference evidence="2 3" key="1">
    <citation type="submission" date="2021-05" db="EMBL/GenBank/DDBJ databases">
        <title>Novel Bacillus species.</title>
        <authorList>
            <person name="Liu G."/>
        </authorList>
    </citation>
    <scope>NUCLEOTIDE SEQUENCE [LARGE SCALE GENOMIC DNA]</scope>
    <source>
        <strain evidence="3">FJAT-49780</strain>
    </source>
</reference>
<dbReference type="AlphaFoldDB" id="A0A942TI19"/>
<accession>A0A942TI19</accession>
<feature type="transmembrane region" description="Helical" evidence="1">
    <location>
        <begin position="9"/>
        <end position="28"/>
    </location>
</feature>
<name>A0A942TI19_9BACI</name>
<sequence length="215" mass="24679">MTIRNLIKFLYNSLVLGGLLTGILGFIIRWSEFQPYFTEVKIGAILSTFIWLVGVGFIFAVVSQVGFFAYLFIHQFGLGIFKSLWNAVQLVLVVFVLFDLIYFRFQSFAGENESLLPYIGLALFILVAALIVAYFKAKMTNRNIFVSALFFMVVVTILEWLPVLRPNDESWIYLMIFPLIACNAYQILMLPKYNRLSAEERAKKTSNIQNKKATH</sequence>
<evidence type="ECO:0000256" key="1">
    <source>
        <dbReference type="SAM" id="Phobius"/>
    </source>
</evidence>
<feature type="transmembrane region" description="Helical" evidence="1">
    <location>
        <begin position="144"/>
        <end position="164"/>
    </location>
</feature>
<keyword evidence="1" id="KW-1133">Transmembrane helix</keyword>